<dbReference type="PROSITE" id="PS00893">
    <property type="entry name" value="NUDIX_BOX"/>
    <property type="match status" value="1"/>
</dbReference>
<protein>
    <submittedName>
        <fullName evidence="6">ADP-ribose pyrophosphatase YjhB, NUDIX family</fullName>
    </submittedName>
</protein>
<dbReference type="Gene3D" id="3.90.79.10">
    <property type="entry name" value="Nucleoside Triphosphate Pyrophosphohydrolase"/>
    <property type="match status" value="1"/>
</dbReference>
<dbReference type="Pfam" id="PF00293">
    <property type="entry name" value="NUDIX"/>
    <property type="match status" value="1"/>
</dbReference>
<comment type="cofactor">
    <cofactor evidence="1">
        <name>Mg(2+)</name>
        <dbReference type="ChEBI" id="CHEBI:18420"/>
    </cofactor>
</comment>
<reference evidence="6 7" key="1">
    <citation type="submission" date="2017-09" db="EMBL/GenBank/DDBJ databases">
        <authorList>
            <person name="Ehlers B."/>
            <person name="Leendertz F.H."/>
        </authorList>
    </citation>
    <scope>NUCLEOTIDE SEQUENCE [LARGE SCALE GENOMIC DNA]</scope>
    <source>
        <strain evidence="6 7">DSM 45537</strain>
    </source>
</reference>
<accession>A0A285L656</accession>
<dbReference type="OrthoDB" id="9814308at2"/>
<dbReference type="AlphaFoldDB" id="A0A285L656"/>
<keyword evidence="3 4" id="KW-0378">Hydrolase</keyword>
<dbReference type="SUPFAM" id="SSF55811">
    <property type="entry name" value="Nudix"/>
    <property type="match status" value="1"/>
</dbReference>
<dbReference type="PROSITE" id="PS51462">
    <property type="entry name" value="NUDIX"/>
    <property type="match status" value="1"/>
</dbReference>
<dbReference type="InterPro" id="IPR000086">
    <property type="entry name" value="NUDIX_hydrolase_dom"/>
</dbReference>
<feature type="domain" description="Nudix hydrolase" evidence="5">
    <location>
        <begin position="18"/>
        <end position="148"/>
    </location>
</feature>
<dbReference type="EMBL" id="OBEG01000002">
    <property type="protein sequence ID" value="SNY80372.1"/>
    <property type="molecule type" value="Genomic_DNA"/>
</dbReference>
<proteinExistence type="inferred from homology"/>
<dbReference type="RefSeq" id="WP_097244676.1">
    <property type="nucleotide sequence ID" value="NZ_OBEG01000002.1"/>
</dbReference>
<dbReference type="InterPro" id="IPR015797">
    <property type="entry name" value="NUDIX_hydrolase-like_dom_sf"/>
</dbReference>
<gene>
    <name evidence="6" type="ORF">SAMN04244553_1934</name>
</gene>
<evidence type="ECO:0000256" key="2">
    <source>
        <dbReference type="ARBA" id="ARBA00005582"/>
    </source>
</evidence>
<dbReference type="InterPro" id="IPR020476">
    <property type="entry name" value="Nudix_hydrolase"/>
</dbReference>
<evidence type="ECO:0000256" key="3">
    <source>
        <dbReference type="ARBA" id="ARBA00022801"/>
    </source>
</evidence>
<dbReference type="InterPro" id="IPR020084">
    <property type="entry name" value="NUDIX_hydrolase_CS"/>
</dbReference>
<name>A0A285L656_9NOCA</name>
<evidence type="ECO:0000313" key="7">
    <source>
        <dbReference type="Proteomes" id="UP000219565"/>
    </source>
</evidence>
<keyword evidence="7" id="KW-1185">Reference proteome</keyword>
<evidence type="ECO:0000259" key="5">
    <source>
        <dbReference type="PROSITE" id="PS51462"/>
    </source>
</evidence>
<dbReference type="Proteomes" id="UP000219565">
    <property type="component" value="Unassembled WGS sequence"/>
</dbReference>
<comment type="similarity">
    <text evidence="2 4">Belongs to the Nudix hydrolase family.</text>
</comment>
<evidence type="ECO:0000256" key="4">
    <source>
        <dbReference type="RuleBase" id="RU003476"/>
    </source>
</evidence>
<evidence type="ECO:0000256" key="1">
    <source>
        <dbReference type="ARBA" id="ARBA00001946"/>
    </source>
</evidence>
<dbReference type="PANTHER" id="PTHR43046">
    <property type="entry name" value="GDP-MANNOSE MANNOSYL HYDROLASE"/>
    <property type="match status" value="1"/>
</dbReference>
<dbReference type="GO" id="GO:0016787">
    <property type="term" value="F:hydrolase activity"/>
    <property type="evidence" value="ECO:0007669"/>
    <property type="project" value="UniProtKB-KW"/>
</dbReference>
<dbReference type="PRINTS" id="PR00502">
    <property type="entry name" value="NUDIXFAMILY"/>
</dbReference>
<evidence type="ECO:0000313" key="6">
    <source>
        <dbReference type="EMBL" id="SNY80372.1"/>
    </source>
</evidence>
<dbReference type="PANTHER" id="PTHR43046:SF16">
    <property type="entry name" value="ADP-RIBOSE PYROPHOSPHATASE YJHB-RELATED"/>
    <property type="match status" value="1"/>
</dbReference>
<organism evidence="6 7">
    <name type="scientific">Nocardia amikacinitolerans</name>
    <dbReference type="NCBI Taxonomy" id="756689"/>
    <lineage>
        <taxon>Bacteria</taxon>
        <taxon>Bacillati</taxon>
        <taxon>Actinomycetota</taxon>
        <taxon>Actinomycetes</taxon>
        <taxon>Mycobacteriales</taxon>
        <taxon>Nocardiaceae</taxon>
        <taxon>Nocardia</taxon>
    </lineage>
</organism>
<sequence>MGRRIDYHQDPNAPAANSVRPSAAAFVQRNGAVLLICRSDNGNWSMPGGAHDPGESLSRTAVRETQEETGVDIHVTGIVGIFTDPTHVIHYTSNDEVRQEFTVVYRGEAVGGSPTTSDESTRVEWVPVDRIPSLAMDRSQRKRIDWALNESEPYIDPDAR</sequence>